<comment type="caution">
    <text evidence="1">The sequence shown here is derived from an EMBL/GenBank/DDBJ whole genome shotgun (WGS) entry which is preliminary data.</text>
</comment>
<keyword evidence="2" id="KW-1185">Reference proteome</keyword>
<sequence>MDVYGPGVGGLVTTISSFSVPNDGTACLWTPSRAVGEVLPVASRFEPPFSLELAATGRSHSAHTSPLGINATLTPVHL</sequence>
<accession>A0ABC8ISH9</accession>
<name>A0ABC8ISH9_ERUVS</name>
<dbReference type="EMBL" id="CAKOAT010014448">
    <property type="protein sequence ID" value="CAH8283852.1"/>
    <property type="molecule type" value="Genomic_DNA"/>
</dbReference>
<proteinExistence type="predicted"/>
<evidence type="ECO:0000313" key="1">
    <source>
        <dbReference type="EMBL" id="CAH8283852.1"/>
    </source>
</evidence>
<evidence type="ECO:0000313" key="2">
    <source>
        <dbReference type="Proteomes" id="UP001642260"/>
    </source>
</evidence>
<dbReference type="AlphaFoldDB" id="A0ABC8ISH9"/>
<gene>
    <name evidence="1" type="ORF">ERUC_LOCUS710</name>
</gene>
<dbReference type="Proteomes" id="UP001642260">
    <property type="component" value="Unassembled WGS sequence"/>
</dbReference>
<reference evidence="1 2" key="1">
    <citation type="submission" date="2022-03" db="EMBL/GenBank/DDBJ databases">
        <authorList>
            <person name="Macdonald S."/>
            <person name="Ahmed S."/>
            <person name="Newling K."/>
        </authorList>
    </citation>
    <scope>NUCLEOTIDE SEQUENCE [LARGE SCALE GENOMIC DNA]</scope>
</reference>
<protein>
    <submittedName>
        <fullName evidence="1">Uncharacterized protein</fullName>
    </submittedName>
</protein>
<organism evidence="1 2">
    <name type="scientific">Eruca vesicaria subsp. sativa</name>
    <name type="common">Garden rocket</name>
    <name type="synonym">Eruca sativa</name>
    <dbReference type="NCBI Taxonomy" id="29727"/>
    <lineage>
        <taxon>Eukaryota</taxon>
        <taxon>Viridiplantae</taxon>
        <taxon>Streptophyta</taxon>
        <taxon>Embryophyta</taxon>
        <taxon>Tracheophyta</taxon>
        <taxon>Spermatophyta</taxon>
        <taxon>Magnoliopsida</taxon>
        <taxon>eudicotyledons</taxon>
        <taxon>Gunneridae</taxon>
        <taxon>Pentapetalae</taxon>
        <taxon>rosids</taxon>
        <taxon>malvids</taxon>
        <taxon>Brassicales</taxon>
        <taxon>Brassicaceae</taxon>
        <taxon>Brassiceae</taxon>
        <taxon>Eruca</taxon>
    </lineage>
</organism>